<dbReference type="InterPro" id="IPR002293">
    <property type="entry name" value="AA/rel_permease1"/>
</dbReference>
<dbReference type="Proteomes" id="UP000607559">
    <property type="component" value="Unassembled WGS sequence"/>
</dbReference>
<dbReference type="EMBL" id="BMJC01000002">
    <property type="protein sequence ID" value="GGA97371.1"/>
    <property type="molecule type" value="Genomic_DNA"/>
</dbReference>
<name>A0A8J2UCB3_9BACT</name>
<evidence type="ECO:0000313" key="7">
    <source>
        <dbReference type="Proteomes" id="UP000607559"/>
    </source>
</evidence>
<dbReference type="GO" id="GO:0015179">
    <property type="term" value="F:L-amino acid transmembrane transporter activity"/>
    <property type="evidence" value="ECO:0007669"/>
    <property type="project" value="TreeGrafter"/>
</dbReference>
<protein>
    <submittedName>
        <fullName evidence="6">Amino acid permease</fullName>
    </submittedName>
</protein>
<dbReference type="RefSeq" id="WP_188931257.1">
    <property type="nucleotide sequence ID" value="NZ_BMJC01000002.1"/>
</dbReference>
<accession>A0A8J2UCB3</accession>
<reference evidence="6" key="1">
    <citation type="journal article" date="2014" name="Int. J. Syst. Evol. Microbiol.">
        <title>Complete genome sequence of Corynebacterium casei LMG S-19264T (=DSM 44701T), isolated from a smear-ripened cheese.</title>
        <authorList>
            <consortium name="US DOE Joint Genome Institute (JGI-PGF)"/>
            <person name="Walter F."/>
            <person name="Albersmeier A."/>
            <person name="Kalinowski J."/>
            <person name="Ruckert C."/>
        </authorList>
    </citation>
    <scope>NUCLEOTIDE SEQUENCE</scope>
    <source>
        <strain evidence="6">CGMCC 1.15448</strain>
    </source>
</reference>
<feature type="transmembrane region" description="Helical" evidence="5">
    <location>
        <begin position="216"/>
        <end position="237"/>
    </location>
</feature>
<dbReference type="AlphaFoldDB" id="A0A8J2UCB3"/>
<feature type="transmembrane region" description="Helical" evidence="5">
    <location>
        <begin position="448"/>
        <end position="468"/>
    </location>
</feature>
<keyword evidence="7" id="KW-1185">Reference proteome</keyword>
<evidence type="ECO:0000256" key="2">
    <source>
        <dbReference type="ARBA" id="ARBA00022692"/>
    </source>
</evidence>
<dbReference type="PANTHER" id="PTHR11785">
    <property type="entry name" value="AMINO ACID TRANSPORTER"/>
    <property type="match status" value="1"/>
</dbReference>
<dbReference type="GO" id="GO:0016020">
    <property type="term" value="C:membrane"/>
    <property type="evidence" value="ECO:0007669"/>
    <property type="project" value="UniProtKB-SubCell"/>
</dbReference>
<feature type="transmembrane region" description="Helical" evidence="5">
    <location>
        <begin position="299"/>
        <end position="319"/>
    </location>
</feature>
<dbReference type="Gene3D" id="1.20.1740.10">
    <property type="entry name" value="Amino acid/polyamine transporter I"/>
    <property type="match status" value="1"/>
</dbReference>
<evidence type="ECO:0000313" key="6">
    <source>
        <dbReference type="EMBL" id="GGA97371.1"/>
    </source>
</evidence>
<dbReference type="PANTHER" id="PTHR11785:SF512">
    <property type="entry name" value="SOBREMESA, ISOFORM B"/>
    <property type="match status" value="1"/>
</dbReference>
<keyword evidence="2 5" id="KW-0812">Transmembrane</keyword>
<feature type="transmembrane region" description="Helical" evidence="5">
    <location>
        <begin position="148"/>
        <end position="167"/>
    </location>
</feature>
<dbReference type="InterPro" id="IPR050598">
    <property type="entry name" value="AminoAcid_Transporter"/>
</dbReference>
<evidence type="ECO:0000256" key="4">
    <source>
        <dbReference type="ARBA" id="ARBA00023136"/>
    </source>
</evidence>
<evidence type="ECO:0000256" key="5">
    <source>
        <dbReference type="SAM" id="Phobius"/>
    </source>
</evidence>
<keyword evidence="3 5" id="KW-1133">Transmembrane helix</keyword>
<feature type="transmembrane region" description="Helical" evidence="5">
    <location>
        <begin position="174"/>
        <end position="196"/>
    </location>
</feature>
<proteinExistence type="predicted"/>
<comment type="subcellular location">
    <subcellularLocation>
        <location evidence="1">Membrane</location>
        <topology evidence="1">Multi-pass membrane protein</topology>
    </subcellularLocation>
</comment>
<gene>
    <name evidence="6" type="ORF">GCM10011511_20890</name>
</gene>
<feature type="transmembrane region" description="Helical" evidence="5">
    <location>
        <begin position="258"/>
        <end position="279"/>
    </location>
</feature>
<keyword evidence="4 5" id="KW-0472">Membrane</keyword>
<evidence type="ECO:0000256" key="1">
    <source>
        <dbReference type="ARBA" id="ARBA00004141"/>
    </source>
</evidence>
<reference evidence="6" key="2">
    <citation type="submission" date="2020-09" db="EMBL/GenBank/DDBJ databases">
        <authorList>
            <person name="Sun Q."/>
            <person name="Zhou Y."/>
        </authorList>
    </citation>
    <scope>NUCLEOTIDE SEQUENCE</scope>
    <source>
        <strain evidence="6">CGMCC 1.15448</strain>
    </source>
</reference>
<sequence length="477" mass="51783">MALTLKRSLGLWSAVSIVIGSIIGAGIFMRPASMAARLGSPYLLLLVWLVAGGVSILGAMIFAELGTMFPDTGGPYIYFQKIYGDFTAFIYGYSASMVINTTALASMAFVAAQYLGFFIPLPRFAPAVETSIRLHLPFVADIYPLQDFGVRSTAALILIFLTALNYYSTKQSNALQVVATFVKALALFLLVGGLLFTGKGHAVNFITNSPGFHPTHFLLLAAFMAATSGAFSSYDGWYNLNMIAGEIENPHRNIHRSLLIGVGACIGIYALTTLAYIYVIPVEQMAHSSLVAADAMEKVLGVAAAGLVSALIVISAFGATNSNLLANIRVLFAMGEKGDFFAWSGRVHPRFGTPGNAAILMGIISILFVFSGSFDILADMFVFLSWIFYGLTGVGLFLLRRRMPDIPRPYRVKGYPVLPAIFVIFTAVYLVITLYNDISAYNSGRSPIIQSVFGLLLTATGIPFYLYFQWQKRKHAK</sequence>
<feature type="transmembrane region" description="Helical" evidence="5">
    <location>
        <begin position="380"/>
        <end position="399"/>
    </location>
</feature>
<feature type="transmembrane region" description="Helical" evidence="5">
    <location>
        <begin position="356"/>
        <end position="374"/>
    </location>
</feature>
<organism evidence="6 7">
    <name type="scientific">Puia dinghuensis</name>
    <dbReference type="NCBI Taxonomy" id="1792502"/>
    <lineage>
        <taxon>Bacteria</taxon>
        <taxon>Pseudomonadati</taxon>
        <taxon>Bacteroidota</taxon>
        <taxon>Chitinophagia</taxon>
        <taxon>Chitinophagales</taxon>
        <taxon>Chitinophagaceae</taxon>
        <taxon>Puia</taxon>
    </lineage>
</organism>
<feature type="transmembrane region" description="Helical" evidence="5">
    <location>
        <begin position="12"/>
        <end position="30"/>
    </location>
</feature>
<dbReference type="PIRSF" id="PIRSF006060">
    <property type="entry name" value="AA_transporter"/>
    <property type="match status" value="1"/>
</dbReference>
<feature type="transmembrane region" description="Helical" evidence="5">
    <location>
        <begin position="42"/>
        <end position="63"/>
    </location>
</feature>
<feature type="transmembrane region" description="Helical" evidence="5">
    <location>
        <begin position="415"/>
        <end position="436"/>
    </location>
</feature>
<comment type="caution">
    <text evidence="6">The sequence shown here is derived from an EMBL/GenBank/DDBJ whole genome shotgun (WGS) entry which is preliminary data.</text>
</comment>
<dbReference type="Pfam" id="PF13520">
    <property type="entry name" value="AA_permease_2"/>
    <property type="match status" value="1"/>
</dbReference>
<evidence type="ECO:0000256" key="3">
    <source>
        <dbReference type="ARBA" id="ARBA00022989"/>
    </source>
</evidence>